<feature type="domain" description="C3H1-type" evidence="7">
    <location>
        <begin position="311"/>
        <end position="338"/>
    </location>
</feature>
<feature type="compositionally biased region" description="Polar residues" evidence="6">
    <location>
        <begin position="105"/>
        <end position="117"/>
    </location>
</feature>
<organism evidence="8 9">
    <name type="scientific">Euplotes crassus</name>
    <dbReference type="NCBI Taxonomy" id="5936"/>
    <lineage>
        <taxon>Eukaryota</taxon>
        <taxon>Sar</taxon>
        <taxon>Alveolata</taxon>
        <taxon>Ciliophora</taxon>
        <taxon>Intramacronucleata</taxon>
        <taxon>Spirotrichea</taxon>
        <taxon>Hypotrichia</taxon>
        <taxon>Euplotida</taxon>
        <taxon>Euplotidae</taxon>
        <taxon>Moneuplotes</taxon>
    </lineage>
</organism>
<keyword evidence="1 4" id="KW-0479">Metal-binding</keyword>
<keyword evidence="5" id="KW-0175">Coiled coil</keyword>
<feature type="compositionally biased region" description="Acidic residues" evidence="6">
    <location>
        <begin position="384"/>
        <end position="398"/>
    </location>
</feature>
<evidence type="ECO:0000259" key="7">
    <source>
        <dbReference type="PROSITE" id="PS50103"/>
    </source>
</evidence>
<accession>A0AAD1Y442</accession>
<dbReference type="Gene3D" id="1.25.40.990">
    <property type="match status" value="1"/>
</dbReference>
<feature type="compositionally biased region" description="Basic and acidic residues" evidence="6">
    <location>
        <begin position="176"/>
        <end position="186"/>
    </location>
</feature>
<feature type="zinc finger region" description="C3H1-type" evidence="4">
    <location>
        <begin position="311"/>
        <end position="338"/>
    </location>
</feature>
<feature type="compositionally biased region" description="Basic and acidic residues" evidence="6">
    <location>
        <begin position="283"/>
        <end position="301"/>
    </location>
</feature>
<proteinExistence type="predicted"/>
<dbReference type="EMBL" id="CAMPGE010027498">
    <property type="protein sequence ID" value="CAI2385121.1"/>
    <property type="molecule type" value="Genomic_DNA"/>
</dbReference>
<evidence type="ECO:0000256" key="3">
    <source>
        <dbReference type="ARBA" id="ARBA00022833"/>
    </source>
</evidence>
<dbReference type="GO" id="GO:0006406">
    <property type="term" value="P:mRNA export from nucleus"/>
    <property type="evidence" value="ECO:0007669"/>
    <property type="project" value="TreeGrafter"/>
</dbReference>
<dbReference type="GO" id="GO:0070390">
    <property type="term" value="C:transcription export complex 2"/>
    <property type="evidence" value="ECO:0007669"/>
    <property type="project" value="TreeGrafter"/>
</dbReference>
<feature type="region of interest" description="Disordered" evidence="6">
    <location>
        <begin position="1"/>
        <end position="311"/>
    </location>
</feature>
<comment type="caution">
    <text evidence="8">The sequence shown here is derived from an EMBL/GenBank/DDBJ whole genome shotgun (WGS) entry which is preliminary data.</text>
</comment>
<gene>
    <name evidence="8" type="ORF">ECRASSUSDP1_LOCUS26666</name>
</gene>
<feature type="compositionally biased region" description="Polar residues" evidence="6">
    <location>
        <begin position="134"/>
        <end position="159"/>
    </location>
</feature>
<keyword evidence="9" id="KW-1185">Reference proteome</keyword>
<sequence>MFGGTGDSGSAPKHKQGSIFGSMSTQSAPQEFSSSRGGGNPRGGFNPRRGRGQRPRQDRSQSSPHMGGMESRNPRDTNSKKKKKNPTDQPKPPSSEGSIFGVQSAMHTPQVSQQIGSRPSARGGFNPRAGSGFGSAQNEAPKQHRPSQYESSSSRGSTRGQHRGSRGTQDFTRGNPRGDFRGDFRGRPRGQSLRGRKRGESQNSEGNQGAPFGMFTGGGYNPRSSNPSLEMVDDQKFQTWNKDQSSSKGDKQKLFDKLQRSTARDFSSSSRSDNSRGGRHSAPKYERGPKSSKMDSQEYYERQMQNPAIQARKKIPCTYFQKGQCRRGDSCHFSHEIAQQPEGGHKTWTKPTQKKKAVSETMSVESSRAKSVEMSLEENKYSNEEEEEKEDEISEDENFPQRKAPSPPKDNPNKGKDLRSMLNKIRQNPPPAPIQSESSEGESEEAYNSDTFGNIRSIKFKSQKSDPKKGALKPTDIANIKEDALSEIDSVGEKAEQDDIEQTSNIQNSKLKLVKKINSDSYSKIIKIIAKSQADIRSGKLPELATEKAQLMRMCELSEIQKRERCRELYTFELDPDDNDLSVVSKECPPKANIEWCIKNYKRSAADIKLDDPLTIRPIPLQVLILDYMLDEIVDSDKMEKTKFYQKKTIHFDEINRFFFDRTRAMRQELTLIGDNTCKGHIQLLEKIARFHCLASNEAIGGEDFSIKQNNEQFTSSLTMLRESYNTVNDILDDPKSSGVSSSEVYRSPFEGEMRAYMILTQMNDTLEVLETLKSLKPDVAQAKEVKYATKIFHAYNNRDVEKYFKLFRNAPYLIACCCVHTIDDMRKRALRILLKGIKDVVEDPDTKKKALKFKLPLELVTEVLCMGNKNEAKEFLETTGYTTYQEPNSKEVDVLYSSPNGKVWKPVRNDKYIESKKVDGQKLHSRGDIIRGVSCRIDNNIPTLKITSRSTSITQKPLTAPVQSLDEKRKIASEARAKGREVLELELKAQMKKKAEQDRIQKEKQQQQQKEIQLKQQKVLEAERKKKLEEERKRKAEEELRLKVLKEKQRKEAERRRKEELERKRIELIKKRQEVTKKNIDKRNREIMLMFFEKFKQYHKKSQQIKHYVKSMFTPYYCRPVTPRRFCFDLLNRPKPSQKLELIDTSDEKFTAGLEKIILPKISGKVPPKGLSTIHYRISLFLSNPELESDSRDNKIFSNWLITSLSDSKKTLKTLLKKVEEGIYTEEVLLFCKNLLLKDKKRKHHTVSYTLNAQYEEKPDLRLSSRTKNQFYLNRTHGTNVIVFVVNSQSSFDCLKILVQSTLEYSYKSLVVYNLSELSHIESSGIQEYLDTKASNTKFIMKICRDIVLSKEEARLAQTVGDRLSYWSRNTICTILKGAKESNLPDYSRVSYSTGIHKVFKENLMLELVSKTMCNEDFSLVDTLIEYGDLEEDKTKEWEELEKYIKCRDLKSFDAKISILQEIIKLTLEDLKAGISNCCVMDPKYFGNFATKIEASFENIPKLLEFLNTSKKDYDLDFFGCPPKGYTETSYNYCKMSKYFEEYLCGLTQKINPDLLDYQVKKMVYDVVGLIVRNYKYPDKKIPGINSKLAFYTLVKIVEKSMALSKYEIIYRRSSDDELPELVKRFDVAEVLHRMRNYGGEDLTPKVYIENLNWKYQLAFSDLRRNPVDKSELNKELKKGEIKKRELKRKAKMEDISPIIKLNATKKYKEEETKTEQKPVSEFKRPRIEKEYDTEELDAIDSYSSDESHTLTDGLDDVIMDKNYL</sequence>
<dbReference type="InterPro" id="IPR000571">
    <property type="entry name" value="Znf_CCCH"/>
</dbReference>
<evidence type="ECO:0000313" key="9">
    <source>
        <dbReference type="Proteomes" id="UP001295684"/>
    </source>
</evidence>
<evidence type="ECO:0000256" key="1">
    <source>
        <dbReference type="ARBA" id="ARBA00022723"/>
    </source>
</evidence>
<dbReference type="Proteomes" id="UP001295684">
    <property type="component" value="Unassembled WGS sequence"/>
</dbReference>
<dbReference type="InterPro" id="IPR036855">
    <property type="entry name" value="Znf_CCCH_sf"/>
</dbReference>
<feature type="coiled-coil region" evidence="5">
    <location>
        <begin position="989"/>
        <end position="1079"/>
    </location>
</feature>
<evidence type="ECO:0000256" key="2">
    <source>
        <dbReference type="ARBA" id="ARBA00022771"/>
    </source>
</evidence>
<name>A0AAD1Y442_EUPCR</name>
<dbReference type="Pfam" id="PF03399">
    <property type="entry name" value="SAC3_GANP"/>
    <property type="match status" value="1"/>
</dbReference>
<dbReference type="GO" id="GO:0008270">
    <property type="term" value="F:zinc ion binding"/>
    <property type="evidence" value="ECO:0007669"/>
    <property type="project" value="UniProtKB-KW"/>
</dbReference>
<feature type="compositionally biased region" description="Basic and acidic residues" evidence="6">
    <location>
        <begin position="248"/>
        <end position="263"/>
    </location>
</feature>
<feature type="compositionally biased region" description="Polar residues" evidence="6">
    <location>
        <begin position="19"/>
        <end position="31"/>
    </location>
</feature>
<dbReference type="InterPro" id="IPR041367">
    <property type="entry name" value="Znf-CCCH_4"/>
</dbReference>
<dbReference type="GO" id="GO:0005737">
    <property type="term" value="C:cytoplasm"/>
    <property type="evidence" value="ECO:0007669"/>
    <property type="project" value="TreeGrafter"/>
</dbReference>
<feature type="region of interest" description="Disordered" evidence="6">
    <location>
        <begin position="336"/>
        <end position="473"/>
    </location>
</feature>
<evidence type="ECO:0000256" key="5">
    <source>
        <dbReference type="SAM" id="Coils"/>
    </source>
</evidence>
<protein>
    <recommendedName>
        <fullName evidence="7">C3H1-type domain-containing protein</fullName>
    </recommendedName>
</protein>
<evidence type="ECO:0000256" key="6">
    <source>
        <dbReference type="SAM" id="MobiDB-lite"/>
    </source>
</evidence>
<dbReference type="InterPro" id="IPR005062">
    <property type="entry name" value="SAC3/GANP/THP3_conserved"/>
</dbReference>
<dbReference type="Gene3D" id="4.10.1000.10">
    <property type="entry name" value="Zinc finger, CCCH-type"/>
    <property type="match status" value="1"/>
</dbReference>
<dbReference type="SUPFAM" id="SSF90229">
    <property type="entry name" value="CCCH zinc finger"/>
    <property type="match status" value="1"/>
</dbReference>
<dbReference type="PROSITE" id="PS50103">
    <property type="entry name" value="ZF_C3H1"/>
    <property type="match status" value="1"/>
</dbReference>
<dbReference type="SMART" id="SM00356">
    <property type="entry name" value="ZnF_C3H1"/>
    <property type="match status" value="1"/>
</dbReference>
<reference evidence="8" key="1">
    <citation type="submission" date="2023-07" db="EMBL/GenBank/DDBJ databases">
        <authorList>
            <consortium name="AG Swart"/>
            <person name="Singh M."/>
            <person name="Singh A."/>
            <person name="Seah K."/>
            <person name="Emmerich C."/>
        </authorList>
    </citation>
    <scope>NUCLEOTIDE SEQUENCE</scope>
    <source>
        <strain evidence="8">DP1</strain>
    </source>
</reference>
<keyword evidence="3 4" id="KW-0862">Zinc</keyword>
<keyword evidence="2 4" id="KW-0863">Zinc-finger</keyword>
<dbReference type="PANTHER" id="PTHR12436:SF3">
    <property type="entry name" value="GERMINAL-CENTER ASSOCIATED NUCLEAR PROTEIN"/>
    <property type="match status" value="1"/>
</dbReference>
<dbReference type="InterPro" id="IPR045107">
    <property type="entry name" value="SAC3/GANP/THP3"/>
</dbReference>
<dbReference type="PANTHER" id="PTHR12436">
    <property type="entry name" value="80 KDA MCM3-ASSOCIATED PROTEIN"/>
    <property type="match status" value="1"/>
</dbReference>
<feature type="compositionally biased region" description="Basic and acidic residues" evidence="6">
    <location>
        <begin position="367"/>
        <end position="383"/>
    </location>
</feature>
<evidence type="ECO:0000313" key="8">
    <source>
        <dbReference type="EMBL" id="CAI2385121.1"/>
    </source>
</evidence>
<dbReference type="Pfam" id="PF18044">
    <property type="entry name" value="zf-CCCH_4"/>
    <property type="match status" value="1"/>
</dbReference>
<evidence type="ECO:0000256" key="4">
    <source>
        <dbReference type="PROSITE-ProRule" id="PRU00723"/>
    </source>
</evidence>
<feature type="region of interest" description="Disordered" evidence="6">
    <location>
        <begin position="1709"/>
        <end position="1730"/>
    </location>
</feature>